<dbReference type="GO" id="GO:0032259">
    <property type="term" value="P:methylation"/>
    <property type="evidence" value="ECO:0007669"/>
    <property type="project" value="UniProtKB-KW"/>
</dbReference>
<dbReference type="RefSeq" id="WP_275474078.1">
    <property type="nucleotide sequence ID" value="NZ_CP162940.1"/>
</dbReference>
<evidence type="ECO:0000259" key="4">
    <source>
        <dbReference type="Pfam" id="PF13649"/>
    </source>
</evidence>
<dbReference type="PANTHER" id="PTHR43861">
    <property type="entry name" value="TRANS-ACONITATE 2-METHYLTRANSFERASE-RELATED"/>
    <property type="match status" value="1"/>
</dbReference>
<dbReference type="InterPro" id="IPR041698">
    <property type="entry name" value="Methyltransf_25"/>
</dbReference>
<evidence type="ECO:0000313" key="5">
    <source>
        <dbReference type="EMBL" id="MFB5192338.1"/>
    </source>
</evidence>
<dbReference type="EMBL" id="JBDXSU010000020">
    <property type="protein sequence ID" value="MFB5192338.1"/>
    <property type="molecule type" value="Genomic_DNA"/>
</dbReference>
<dbReference type="Proteomes" id="UP001579974">
    <property type="component" value="Unassembled WGS sequence"/>
</dbReference>
<dbReference type="Gene3D" id="3.40.50.150">
    <property type="entry name" value="Vaccinia Virus protein VP39"/>
    <property type="match status" value="1"/>
</dbReference>
<organism evidence="5 6">
    <name type="scientific">Alicyclobacillus fastidiosus</name>
    <dbReference type="NCBI Taxonomy" id="392011"/>
    <lineage>
        <taxon>Bacteria</taxon>
        <taxon>Bacillati</taxon>
        <taxon>Bacillota</taxon>
        <taxon>Bacilli</taxon>
        <taxon>Bacillales</taxon>
        <taxon>Alicyclobacillaceae</taxon>
        <taxon>Alicyclobacillus</taxon>
    </lineage>
</organism>
<proteinExistence type="predicted"/>
<feature type="domain" description="Methyltransferase" evidence="4">
    <location>
        <begin position="46"/>
        <end position="145"/>
    </location>
</feature>
<feature type="region of interest" description="Disordered" evidence="3">
    <location>
        <begin position="1"/>
        <end position="20"/>
    </location>
</feature>
<gene>
    <name evidence="5" type="ORF">KKP3000_001536</name>
</gene>
<name>A0ABV5AJ90_9BACL</name>
<comment type="caution">
    <text evidence="5">The sequence shown here is derived from an EMBL/GenBank/DDBJ whole genome shotgun (WGS) entry which is preliminary data.</text>
</comment>
<dbReference type="CDD" id="cd02440">
    <property type="entry name" value="AdoMet_MTases"/>
    <property type="match status" value="1"/>
</dbReference>
<dbReference type="Pfam" id="PF13649">
    <property type="entry name" value="Methyltransf_25"/>
    <property type="match status" value="1"/>
</dbReference>
<reference evidence="5 6" key="1">
    <citation type="journal article" date="2024" name="Int. J. Mol. Sci.">
        <title>Exploration of Alicyclobacillus spp. Genome in Search of Antibiotic Resistance.</title>
        <authorList>
            <person name="Bucka-Kolendo J."/>
            <person name="Kiousi D.E."/>
            <person name="Dekowska A."/>
            <person name="Mikolajczuk-Szczyrba A."/>
            <person name="Karadedos D.M."/>
            <person name="Michael P."/>
            <person name="Galanis A."/>
            <person name="Sokolowska B."/>
        </authorList>
    </citation>
    <scope>NUCLEOTIDE SEQUENCE [LARGE SCALE GENOMIC DNA]</scope>
    <source>
        <strain evidence="5 6">KKP 3000</strain>
    </source>
</reference>
<dbReference type="SUPFAM" id="SSF53335">
    <property type="entry name" value="S-adenosyl-L-methionine-dependent methyltransferases"/>
    <property type="match status" value="1"/>
</dbReference>
<accession>A0ABV5AJ90</accession>
<dbReference type="GO" id="GO:0008168">
    <property type="term" value="F:methyltransferase activity"/>
    <property type="evidence" value="ECO:0007669"/>
    <property type="project" value="UniProtKB-KW"/>
</dbReference>
<dbReference type="PANTHER" id="PTHR43861:SF1">
    <property type="entry name" value="TRANS-ACONITATE 2-METHYLTRANSFERASE"/>
    <property type="match status" value="1"/>
</dbReference>
<keyword evidence="6" id="KW-1185">Reference proteome</keyword>
<sequence length="234" mass="26020">MTQGWQDPTAASDWDANGDNINPTRAEQLDMLVTLLAEFTNSGDWILDLGYGSGKVEEIIFERIPDAQVAGIDNSPAMARLAANRLQGYTHRFFPVQGDLAQLSSIQLPVSEVGAVIAIQSLHHLSAPDMQSAYRHIHTLLRPGGVFLLLDRIKVENEVVFPLLRSVWNRLDRHYGSETAPQEGKNFDEHTAILKQDGDFPVTLETHLEWLRACTFHAVTLHVHGNRALIAAVK</sequence>
<evidence type="ECO:0000313" key="6">
    <source>
        <dbReference type="Proteomes" id="UP001579974"/>
    </source>
</evidence>
<protein>
    <submittedName>
        <fullName evidence="5">Methyltransferase domain-containing protein</fullName>
    </submittedName>
</protein>
<dbReference type="InterPro" id="IPR029063">
    <property type="entry name" value="SAM-dependent_MTases_sf"/>
</dbReference>
<evidence type="ECO:0000256" key="1">
    <source>
        <dbReference type="ARBA" id="ARBA00022603"/>
    </source>
</evidence>
<evidence type="ECO:0000256" key="2">
    <source>
        <dbReference type="ARBA" id="ARBA00022679"/>
    </source>
</evidence>
<keyword evidence="2" id="KW-0808">Transferase</keyword>
<keyword evidence="1 5" id="KW-0489">Methyltransferase</keyword>
<evidence type="ECO:0000256" key="3">
    <source>
        <dbReference type="SAM" id="MobiDB-lite"/>
    </source>
</evidence>